<comment type="caution">
    <text evidence="2">The sequence shown here is derived from an EMBL/GenBank/DDBJ whole genome shotgun (WGS) entry which is preliminary data.</text>
</comment>
<dbReference type="AlphaFoldDB" id="A0A7C8HZK4"/>
<organism evidence="2 3">
    <name type="scientific">Massariosphaeria phaeospora</name>
    <dbReference type="NCBI Taxonomy" id="100035"/>
    <lineage>
        <taxon>Eukaryota</taxon>
        <taxon>Fungi</taxon>
        <taxon>Dikarya</taxon>
        <taxon>Ascomycota</taxon>
        <taxon>Pezizomycotina</taxon>
        <taxon>Dothideomycetes</taxon>
        <taxon>Pleosporomycetidae</taxon>
        <taxon>Pleosporales</taxon>
        <taxon>Pleosporales incertae sedis</taxon>
        <taxon>Massariosphaeria</taxon>
    </lineage>
</organism>
<evidence type="ECO:0000313" key="2">
    <source>
        <dbReference type="EMBL" id="KAF2866369.1"/>
    </source>
</evidence>
<name>A0A7C8HZK4_9PLEO</name>
<dbReference type="EMBL" id="JAADJZ010000028">
    <property type="protein sequence ID" value="KAF2866369.1"/>
    <property type="molecule type" value="Genomic_DNA"/>
</dbReference>
<evidence type="ECO:0000313" key="3">
    <source>
        <dbReference type="Proteomes" id="UP000481861"/>
    </source>
</evidence>
<feature type="region of interest" description="Disordered" evidence="1">
    <location>
        <begin position="1"/>
        <end position="50"/>
    </location>
</feature>
<proteinExistence type="predicted"/>
<protein>
    <submittedName>
        <fullName evidence="2">Uncharacterized protein</fullName>
    </submittedName>
</protein>
<keyword evidence="3" id="KW-1185">Reference proteome</keyword>
<sequence length="182" mass="20054">MVNHTKPTASASELATREKSKRLPTAPAKAARTTARFQTHRRDGRQAHPPQLKLVEDAVEANDLTDTFMSLPPNGLFTFAPTGSVAGERTQQLHSQKLFLGKADDKTHQSWALLKRSSNGDGSVLFIKEFASGEKRRVNKIESLDLCYPFKAFQNRHENRVAHLKTFGARPTGNGSGNGSDE</sequence>
<dbReference type="OrthoDB" id="3807023at2759"/>
<feature type="compositionally biased region" description="Low complexity" evidence="1">
    <location>
        <begin position="23"/>
        <end position="36"/>
    </location>
</feature>
<reference evidence="2 3" key="1">
    <citation type="submission" date="2020-01" db="EMBL/GenBank/DDBJ databases">
        <authorList>
            <consortium name="DOE Joint Genome Institute"/>
            <person name="Haridas S."/>
            <person name="Albert R."/>
            <person name="Binder M."/>
            <person name="Bloem J."/>
            <person name="Labutti K."/>
            <person name="Salamov A."/>
            <person name="Andreopoulos B."/>
            <person name="Baker S.E."/>
            <person name="Barry K."/>
            <person name="Bills G."/>
            <person name="Bluhm B.H."/>
            <person name="Cannon C."/>
            <person name="Castanera R."/>
            <person name="Culley D.E."/>
            <person name="Daum C."/>
            <person name="Ezra D."/>
            <person name="Gonzalez J.B."/>
            <person name="Henrissat B."/>
            <person name="Kuo A."/>
            <person name="Liang C."/>
            <person name="Lipzen A."/>
            <person name="Lutzoni F."/>
            <person name="Magnuson J."/>
            <person name="Mondo S."/>
            <person name="Nolan M."/>
            <person name="Ohm R."/>
            <person name="Pangilinan J."/>
            <person name="Park H.-J.H."/>
            <person name="Ramirez L."/>
            <person name="Alfaro M."/>
            <person name="Sun H."/>
            <person name="Tritt A."/>
            <person name="Yoshinaga Y."/>
            <person name="Zwiers L.-H.L."/>
            <person name="Turgeon B.G."/>
            <person name="Goodwin S.B."/>
            <person name="Spatafora J.W."/>
            <person name="Crous P.W."/>
            <person name="Grigoriev I.V."/>
        </authorList>
    </citation>
    <scope>NUCLEOTIDE SEQUENCE [LARGE SCALE GENOMIC DNA]</scope>
    <source>
        <strain evidence="2 3">CBS 611.86</strain>
    </source>
</reference>
<accession>A0A7C8HZK4</accession>
<dbReference type="Proteomes" id="UP000481861">
    <property type="component" value="Unassembled WGS sequence"/>
</dbReference>
<gene>
    <name evidence="2" type="ORF">BDV95DRAFT_611827</name>
</gene>
<feature type="compositionally biased region" description="Polar residues" evidence="1">
    <location>
        <begin position="1"/>
        <end position="13"/>
    </location>
</feature>
<evidence type="ECO:0000256" key="1">
    <source>
        <dbReference type="SAM" id="MobiDB-lite"/>
    </source>
</evidence>